<keyword evidence="4 6" id="KW-1133">Transmembrane helix</keyword>
<sequence>MTTKEPIVKDEITLKGLFDKYAKWYHFFLLKWKTIVLAGIIGGILGLGYSFTQKPVYTATLTFALEGDKSGSSNGVLSLASQFGLSLGGSGGGIFEGSNLSELFKSRNMVEQTLMKPVFYKGKTISFAEMYIQNKEWRDNWKNKPQLAKIQFPPNTKRKYFTRVHDSILGAIYGDLSKNSLSVGQKDKKVDIITMEFTSGNEQFSKEFCEALARQVGLFYITTKSKKARTNMEILERQTDSIRSELNNAIAGVATANDNTFNLNPALNARRVPSSRKQVDVQANAAILTELVKQTELAKVTVRRETPLIQVLDRPIYPLKMERFRKLKGLIMGGFMGGFSVMLFLVGRVRLKQLMAK</sequence>
<feature type="transmembrane region" description="Helical" evidence="6">
    <location>
        <begin position="329"/>
        <end position="347"/>
    </location>
</feature>
<dbReference type="PANTHER" id="PTHR32309">
    <property type="entry name" value="TYROSINE-PROTEIN KINASE"/>
    <property type="match status" value="1"/>
</dbReference>
<evidence type="ECO:0000259" key="7">
    <source>
        <dbReference type="Pfam" id="PF02706"/>
    </source>
</evidence>
<evidence type="ECO:0000256" key="4">
    <source>
        <dbReference type="ARBA" id="ARBA00022989"/>
    </source>
</evidence>
<evidence type="ECO:0000256" key="3">
    <source>
        <dbReference type="ARBA" id="ARBA00022692"/>
    </source>
</evidence>
<protein>
    <submittedName>
        <fullName evidence="8">Lipopolysaccharide biosynthesis protein</fullName>
    </submittedName>
</protein>
<dbReference type="RefSeq" id="WP_103806532.1">
    <property type="nucleotide sequence ID" value="NZ_PQVG01000007.1"/>
</dbReference>
<reference evidence="8 9" key="1">
    <citation type="submission" date="2018-01" db="EMBL/GenBank/DDBJ databases">
        <authorList>
            <person name="Gaut B.S."/>
            <person name="Morton B.R."/>
            <person name="Clegg M.T."/>
            <person name="Duvall M.R."/>
        </authorList>
    </citation>
    <scope>NUCLEOTIDE SEQUENCE [LARGE SCALE GENOMIC DNA]</scope>
    <source>
        <strain evidence="8 9">HR-AY</strain>
    </source>
</reference>
<dbReference type="PANTHER" id="PTHR32309:SF31">
    <property type="entry name" value="CAPSULAR EXOPOLYSACCHARIDE FAMILY"/>
    <property type="match status" value="1"/>
</dbReference>
<organism evidence="8 9">
    <name type="scientific">Flavobacterium alvei</name>
    <dbReference type="NCBI Taxonomy" id="2080416"/>
    <lineage>
        <taxon>Bacteria</taxon>
        <taxon>Pseudomonadati</taxon>
        <taxon>Bacteroidota</taxon>
        <taxon>Flavobacteriia</taxon>
        <taxon>Flavobacteriales</taxon>
        <taxon>Flavobacteriaceae</taxon>
        <taxon>Flavobacterium</taxon>
    </lineage>
</organism>
<feature type="domain" description="Polysaccharide chain length determinant N-terminal" evidence="7">
    <location>
        <begin position="31"/>
        <end position="114"/>
    </location>
</feature>
<proteinExistence type="predicted"/>
<evidence type="ECO:0000313" key="8">
    <source>
        <dbReference type="EMBL" id="POY38098.1"/>
    </source>
</evidence>
<comment type="caution">
    <text evidence="8">The sequence shown here is derived from an EMBL/GenBank/DDBJ whole genome shotgun (WGS) entry which is preliminary data.</text>
</comment>
<dbReference type="InterPro" id="IPR003856">
    <property type="entry name" value="LPS_length_determ_N"/>
</dbReference>
<keyword evidence="3 6" id="KW-0812">Transmembrane</keyword>
<accession>A0A2S5A694</accession>
<evidence type="ECO:0000256" key="1">
    <source>
        <dbReference type="ARBA" id="ARBA00004651"/>
    </source>
</evidence>
<dbReference type="EMBL" id="PQVG01000007">
    <property type="protein sequence ID" value="POY38098.1"/>
    <property type="molecule type" value="Genomic_DNA"/>
</dbReference>
<gene>
    <name evidence="8" type="ORF">C3L50_12545</name>
</gene>
<dbReference type="OrthoDB" id="745212at2"/>
<dbReference type="Pfam" id="PF02706">
    <property type="entry name" value="Wzz"/>
    <property type="match status" value="1"/>
</dbReference>
<comment type="subcellular location">
    <subcellularLocation>
        <location evidence="1">Cell membrane</location>
        <topology evidence="1">Multi-pass membrane protein</topology>
    </subcellularLocation>
</comment>
<evidence type="ECO:0000256" key="6">
    <source>
        <dbReference type="SAM" id="Phobius"/>
    </source>
</evidence>
<evidence type="ECO:0000256" key="5">
    <source>
        <dbReference type="ARBA" id="ARBA00023136"/>
    </source>
</evidence>
<dbReference type="Proteomes" id="UP000237310">
    <property type="component" value="Unassembled WGS sequence"/>
</dbReference>
<evidence type="ECO:0000313" key="9">
    <source>
        <dbReference type="Proteomes" id="UP000237310"/>
    </source>
</evidence>
<keyword evidence="5 6" id="KW-0472">Membrane</keyword>
<dbReference type="GO" id="GO:0005886">
    <property type="term" value="C:plasma membrane"/>
    <property type="evidence" value="ECO:0007669"/>
    <property type="project" value="UniProtKB-SubCell"/>
</dbReference>
<feature type="transmembrane region" description="Helical" evidence="6">
    <location>
        <begin position="24"/>
        <end position="47"/>
    </location>
</feature>
<keyword evidence="9" id="KW-1185">Reference proteome</keyword>
<dbReference type="AlphaFoldDB" id="A0A2S5A694"/>
<name>A0A2S5A694_9FLAO</name>
<evidence type="ECO:0000256" key="2">
    <source>
        <dbReference type="ARBA" id="ARBA00022475"/>
    </source>
</evidence>
<dbReference type="InterPro" id="IPR050445">
    <property type="entry name" value="Bact_polysacc_biosynth/exp"/>
</dbReference>
<keyword evidence="2" id="KW-1003">Cell membrane</keyword>